<evidence type="ECO:0000313" key="1">
    <source>
        <dbReference type="EMBL" id="AAC05865.1"/>
    </source>
</evidence>
<sequence length="32" mass="4072">RLHVRRNEFQHFPCKDNSRFITRNIENYIYCT</sequence>
<feature type="non-terminal residue" evidence="1">
    <location>
        <position position="1"/>
    </location>
</feature>
<dbReference type="AGR" id="MGI:2139764"/>
<accession>O70125</accession>
<proteinExistence type="evidence at transcript level"/>
<dbReference type="MGI" id="MGI:2139764">
    <property type="gene designation" value="Sec24b"/>
</dbReference>
<dbReference type="AlphaFoldDB" id="O70125"/>
<name>O70125_MOUSE</name>
<evidence type="ECO:0000313" key="2">
    <source>
        <dbReference type="MGI" id="MGI:2139764"/>
    </source>
</evidence>
<dbReference type="EMBL" id="U66835">
    <property type="protein sequence ID" value="AAC05865.1"/>
    <property type="molecule type" value="mRNA"/>
</dbReference>
<gene>
    <name evidence="2" type="primary">Sec24b</name>
</gene>
<organism evidence="1">
    <name type="scientific">Mus musculus</name>
    <name type="common">Mouse</name>
    <dbReference type="NCBI Taxonomy" id="10090"/>
    <lineage>
        <taxon>Eukaryota</taxon>
        <taxon>Metazoa</taxon>
        <taxon>Chordata</taxon>
        <taxon>Craniata</taxon>
        <taxon>Vertebrata</taxon>
        <taxon>Euteleostomi</taxon>
        <taxon>Mammalia</taxon>
        <taxon>Eutheria</taxon>
        <taxon>Euarchontoglires</taxon>
        <taxon>Glires</taxon>
        <taxon>Rodentia</taxon>
        <taxon>Myomorpha</taxon>
        <taxon>Muroidea</taxon>
        <taxon>Muridae</taxon>
        <taxon>Murinae</taxon>
        <taxon>Mus</taxon>
        <taxon>Mus</taxon>
    </lineage>
</organism>
<reference evidence="1" key="1">
    <citation type="submission" date="1996-08" db="EMBL/GenBank/DDBJ databases">
        <title>Identification of differentially expressed gene during mouse liver regeneration.</title>
        <authorList>
            <person name="Choi J."/>
        </authorList>
    </citation>
    <scope>NUCLEOTIDE SEQUENCE</scope>
    <source>
        <strain evidence="1">C57BL</strain>
        <tissue evidence="1">Liver</tissue>
    </source>
</reference>
<protein>
    <submittedName>
        <fullName evidence="1">Uncharacterized protein</fullName>
    </submittedName>
</protein>